<dbReference type="InterPro" id="IPR002350">
    <property type="entry name" value="Kazal_dom"/>
</dbReference>
<sequence>MKTLATCFALAALVGCAKAITPDCQPKATANCICTQEYQPVCGCDGRTYSNACMATCAGVRYTPGACSGK</sequence>
<evidence type="ECO:0000313" key="4">
    <source>
        <dbReference type="Proteomes" id="UP000011058"/>
    </source>
</evidence>
<dbReference type="RefSeq" id="WP_015333504.1">
    <property type="nucleotide sequence ID" value="NC_020054.1"/>
</dbReference>
<dbReference type="KEGG" id="fae:FAES_4406"/>
<dbReference type="SMART" id="SM00280">
    <property type="entry name" value="KAZAL"/>
    <property type="match status" value="1"/>
</dbReference>
<protein>
    <recommendedName>
        <fullName evidence="2">Kazal-like domain-containing protein</fullName>
    </recommendedName>
</protein>
<evidence type="ECO:0000313" key="3">
    <source>
        <dbReference type="EMBL" id="CCH02405.1"/>
    </source>
</evidence>
<accession>I0KE52</accession>
<dbReference type="OrthoDB" id="9800302at2"/>
<proteinExistence type="predicted"/>
<name>I0KE52_9BACT</name>
<keyword evidence="4" id="KW-1185">Reference proteome</keyword>
<dbReference type="InterPro" id="IPR036058">
    <property type="entry name" value="Kazal_dom_sf"/>
</dbReference>
<dbReference type="STRING" id="1166018.FAES_4406"/>
<dbReference type="EMBL" id="HE796683">
    <property type="protein sequence ID" value="CCH02405.1"/>
    <property type="molecule type" value="Genomic_DNA"/>
</dbReference>
<dbReference type="PANTHER" id="PTHR21131">
    <property type="entry name" value="SERINE-TYPE ENDOPEPTIDASE INHIBITOR"/>
    <property type="match status" value="1"/>
</dbReference>
<dbReference type="PANTHER" id="PTHR21131:SF0">
    <property type="entry name" value="GEO10195P1-RELATED"/>
    <property type="match status" value="1"/>
</dbReference>
<dbReference type="PROSITE" id="PS51465">
    <property type="entry name" value="KAZAL_2"/>
    <property type="match status" value="1"/>
</dbReference>
<dbReference type="PROSITE" id="PS51257">
    <property type="entry name" value="PROKAR_LIPOPROTEIN"/>
    <property type="match status" value="1"/>
</dbReference>
<dbReference type="PROSITE" id="PS00282">
    <property type="entry name" value="KAZAL_1"/>
    <property type="match status" value="1"/>
</dbReference>
<evidence type="ECO:0000256" key="1">
    <source>
        <dbReference type="SAM" id="SignalP"/>
    </source>
</evidence>
<organism evidence="3 4">
    <name type="scientific">Fibrella aestuarina BUZ 2</name>
    <dbReference type="NCBI Taxonomy" id="1166018"/>
    <lineage>
        <taxon>Bacteria</taxon>
        <taxon>Pseudomonadati</taxon>
        <taxon>Bacteroidota</taxon>
        <taxon>Cytophagia</taxon>
        <taxon>Cytophagales</taxon>
        <taxon>Spirosomataceae</taxon>
        <taxon>Fibrella</taxon>
    </lineage>
</organism>
<dbReference type="HOGENOM" id="CLU_186051_0_0_10"/>
<evidence type="ECO:0000259" key="2">
    <source>
        <dbReference type="PROSITE" id="PS51465"/>
    </source>
</evidence>
<dbReference type="Gene3D" id="3.30.60.30">
    <property type="match status" value="1"/>
</dbReference>
<dbReference type="InterPro" id="IPR053265">
    <property type="entry name" value="Serpin"/>
</dbReference>
<gene>
    <name evidence="3" type="ORF">FAES_4406</name>
</gene>
<reference evidence="3 4" key="1">
    <citation type="journal article" date="2012" name="J. Bacteriol.">
        <title>Genome Sequence of Fibrella aestuarina BUZ 2T, a Filamentous Marine Bacterium.</title>
        <authorList>
            <person name="Filippini M."/>
            <person name="Qi W."/>
            <person name="Blom J."/>
            <person name="Goesmann A."/>
            <person name="Smits T.H."/>
            <person name="Bagheri H.C."/>
        </authorList>
    </citation>
    <scope>NUCLEOTIDE SEQUENCE [LARGE SCALE GENOMIC DNA]</scope>
    <source>
        <strain evidence="4">BUZ 2T</strain>
    </source>
</reference>
<keyword evidence="1" id="KW-0732">Signal</keyword>
<dbReference type="Proteomes" id="UP000011058">
    <property type="component" value="Chromosome"/>
</dbReference>
<feature type="signal peptide" evidence="1">
    <location>
        <begin position="1"/>
        <end position="19"/>
    </location>
</feature>
<feature type="domain" description="Kazal-like" evidence="2">
    <location>
        <begin position="18"/>
        <end position="69"/>
    </location>
</feature>
<dbReference type="PATRIC" id="fig|1166018.3.peg.1368"/>
<feature type="chain" id="PRO_5003631472" description="Kazal-like domain-containing protein" evidence="1">
    <location>
        <begin position="20"/>
        <end position="70"/>
    </location>
</feature>
<dbReference type="SUPFAM" id="SSF100895">
    <property type="entry name" value="Kazal-type serine protease inhibitors"/>
    <property type="match status" value="1"/>
</dbReference>
<dbReference type="Pfam" id="PF00050">
    <property type="entry name" value="Kazal_1"/>
    <property type="match status" value="1"/>
</dbReference>
<dbReference type="AlphaFoldDB" id="I0KE52"/>